<feature type="region of interest" description="Disordered" evidence="1">
    <location>
        <begin position="707"/>
        <end position="732"/>
    </location>
</feature>
<evidence type="ECO:0000313" key="2">
    <source>
        <dbReference type="EMBL" id="OGG41219.1"/>
    </source>
</evidence>
<feature type="region of interest" description="Disordered" evidence="1">
    <location>
        <begin position="653"/>
        <end position="688"/>
    </location>
</feature>
<protein>
    <submittedName>
        <fullName evidence="2">Uncharacterized protein</fullName>
    </submittedName>
</protein>
<feature type="region of interest" description="Disordered" evidence="1">
    <location>
        <begin position="507"/>
        <end position="529"/>
    </location>
</feature>
<sequence>MAKREGGGAKNINRPPGFDIDAFTEKTKSIHNALLERLMSMEVNPNVLSNKLDSFNKIFTEIQTASEKYKRTQLMKKPSVDKLGKLGSNLQKSVKALEVASAIVIETAKEYRKANPLPEATQAAPAVSVAEATPAQATWGVVPEGIETVAALPDRQRQDKLLKAILAPNEEWKDVFESQDVGLIPEERMQALTLLANENMQQKLVRFIATEFTEIKRNQYETQVKLLIDEAEQQTSSQTNTASSEAWRQEGLERIEPNERQQRKLIKALLASEGDMPGILAAEDVEVSPEEHTKVMLLLSNPANRENLVDGVLSKLASSNTLEKMKQYSAQINFLITEAGQDKGAEAKPWEKISDEVAAERATQSLVHHEGVVKFLDEQLEKKLDSSAEQQRLVDYRAKEMEVIGAIKLAQENTRITSLGEDSEARVFKGGFSEEEIRDYDVRRQEDKQRESELTVDHAMKDRLLAGEKMDKIHVRMAKNMSADLAEKAKDFAGKLKVDQRIIENKRKHGPISLEPAPKPTVASEPAPAEAKQGEALQYRGHITGHGELPEVPEGHQIGSAPQSERDSYAKLEPAEALLAEQEEQRAEETQSFIREFQEIYPSSEEISSDTLYQYKKLRDRQLSFKGTEAEQRAIADEMARFIDGERRAAEAREGLRRLPGMFGGDRTRPTSEPLAKGEIIAPQYGQGKMQAEMDKLNAEIRADLEKEKMDTAKPMEVTPAEETSPIYSTTKLPPVPENLWFTPKPKKSEEFESAGDYLRKQVEAETAMPEKMTVAESRGLLGKLIDGYKRTLEGAKSTVEAVSERFTKSKEYLNNRAKEMDSKAEKMSGKEKWFRGLGEKYDKLSIREKLGIGVTLGLGAAVFATTWPVALGFTTLLGVQRAYGLSSMFTRIEKDLQEKKVGEKSTQFIGRKERAMLDAMLYTVAMGAAIKEALVVAEEQHVVEHTREWLGDMFEKIDTFVHHAPAGVSGGSAREVVGKIATTTPEATQSMRGFQSEVRHADMAIPEGHQAAQADVRYADMAIEEKAAAVHQAAQADVRYSDMAIAEKAAAVHQAAQADVRHIDEALGASASTAEVHQAAQTDVRYSDMAIEKAAAAPAAAAGETATAATVIETGASSRGYEGMLQNLMKQLPDNPPENLDPKSDLARLFHAKVDPGEIHRLAIDHDFFKGGSVRIDPSAHMMIVGEELKFTDALHLEGITDAAPDMRIMPEASAAVPVAETFDLERQEVFDRQPIEKVDITPAQDAHQQEIDTGIDAAQAVATVESPVPAFDPNHPVARVGERGYLVDGEGRSVVDSQGQPIRTGTFETSPNTNLLGVEVSSMVPHAYAGTGGEAIVYGGSHAEQMKIVSEYLTKNPDGVIYGADQTGKYRVSFDLVDGKIIEGPRVPRTGFLSIFSRWMSPPEPNDFKSIIK</sequence>
<proteinExistence type="predicted"/>
<feature type="compositionally biased region" description="Low complexity" evidence="1">
    <location>
        <begin position="233"/>
        <end position="246"/>
    </location>
</feature>
<feature type="region of interest" description="Disordered" evidence="1">
    <location>
        <begin position="545"/>
        <end position="570"/>
    </location>
</feature>
<dbReference type="Proteomes" id="UP000179014">
    <property type="component" value="Unassembled WGS sequence"/>
</dbReference>
<name>A0A1F6BWB4_9BACT</name>
<organism evidence="2 3">
    <name type="scientific">Candidatus Kaiserbacteria bacterium GWA2_50_9</name>
    <dbReference type="NCBI Taxonomy" id="1798474"/>
    <lineage>
        <taxon>Bacteria</taxon>
        <taxon>Candidatus Kaiseribacteriota</taxon>
    </lineage>
</organism>
<reference evidence="2 3" key="1">
    <citation type="journal article" date="2016" name="Nat. Commun.">
        <title>Thousands of microbial genomes shed light on interconnected biogeochemical processes in an aquifer system.</title>
        <authorList>
            <person name="Anantharaman K."/>
            <person name="Brown C.T."/>
            <person name="Hug L.A."/>
            <person name="Sharon I."/>
            <person name="Castelle C.J."/>
            <person name="Probst A.J."/>
            <person name="Thomas B.C."/>
            <person name="Singh A."/>
            <person name="Wilkins M.J."/>
            <person name="Karaoz U."/>
            <person name="Brodie E.L."/>
            <person name="Williams K.H."/>
            <person name="Hubbard S.S."/>
            <person name="Banfield J.F."/>
        </authorList>
    </citation>
    <scope>NUCLEOTIDE SEQUENCE [LARGE SCALE GENOMIC DNA]</scope>
</reference>
<evidence type="ECO:0000313" key="3">
    <source>
        <dbReference type="Proteomes" id="UP000179014"/>
    </source>
</evidence>
<dbReference type="STRING" id="1798474.A2118_03510"/>
<evidence type="ECO:0000256" key="1">
    <source>
        <dbReference type="SAM" id="MobiDB-lite"/>
    </source>
</evidence>
<accession>A0A1F6BWB4</accession>
<dbReference type="EMBL" id="MFKN01000004">
    <property type="protein sequence ID" value="OGG41219.1"/>
    <property type="molecule type" value="Genomic_DNA"/>
</dbReference>
<comment type="caution">
    <text evidence="2">The sequence shown here is derived from an EMBL/GenBank/DDBJ whole genome shotgun (WGS) entry which is preliminary data.</text>
</comment>
<feature type="region of interest" description="Disordered" evidence="1">
    <location>
        <begin position="232"/>
        <end position="255"/>
    </location>
</feature>
<gene>
    <name evidence="2" type="ORF">A2118_03510</name>
</gene>